<reference evidence="2" key="2">
    <citation type="submission" date="2023-08" db="EMBL/GenBank/DDBJ databases">
        <authorList>
            <person name="Luo J."/>
        </authorList>
    </citation>
    <scope>NUCLEOTIDE SEQUENCE</scope>
    <source>
        <strain evidence="2">DSM 25064</strain>
    </source>
</reference>
<dbReference type="InterPro" id="IPR019253">
    <property type="entry name" value="DUF2244_TM"/>
</dbReference>
<accession>A0AAW8B8T5</accession>
<name>A0AAW8B8T5_9GAMM</name>
<organism evidence="2 3">
    <name type="scientific">Porticoccus litoralis</name>
    <dbReference type="NCBI Taxonomy" id="434086"/>
    <lineage>
        <taxon>Bacteria</taxon>
        <taxon>Pseudomonadati</taxon>
        <taxon>Pseudomonadota</taxon>
        <taxon>Gammaproteobacteria</taxon>
        <taxon>Cellvibrionales</taxon>
        <taxon>Porticoccaceae</taxon>
        <taxon>Porticoccus</taxon>
    </lineage>
</organism>
<keyword evidence="1" id="KW-0472">Membrane</keyword>
<dbReference type="AlphaFoldDB" id="A0AAW8B8T5"/>
<protein>
    <submittedName>
        <fullName evidence="2">DUF2244 domain-containing protein</fullName>
    </submittedName>
</protein>
<dbReference type="Proteomes" id="UP001178354">
    <property type="component" value="Unassembled WGS sequence"/>
</dbReference>
<gene>
    <name evidence="2" type="ORF">Q8A57_10210</name>
</gene>
<keyword evidence="3" id="KW-1185">Reference proteome</keyword>
<dbReference type="EMBL" id="JAUUUU010000006">
    <property type="protein sequence ID" value="MDP1521344.1"/>
    <property type="molecule type" value="Genomic_DNA"/>
</dbReference>
<proteinExistence type="predicted"/>
<reference evidence="2" key="1">
    <citation type="journal article" date="2010" name="Int. J. Syst. Evol. Microbiol.">
        <title>Porticoccus litoralis gen. nov., sp. nov., a gammaproteobacterium isolated from the Yellow Sea.</title>
        <authorList>
            <person name="Oh H.M."/>
            <person name="Kim H."/>
            <person name="Kim K.M."/>
            <person name="Min G.S."/>
            <person name="Cho J.C."/>
        </authorList>
    </citation>
    <scope>NUCLEOTIDE SEQUENCE</scope>
    <source>
        <strain evidence="2">DSM 25064</strain>
    </source>
</reference>
<dbReference type="RefSeq" id="WP_305171006.1">
    <property type="nucleotide sequence ID" value="NZ_JAUUUU010000006.1"/>
</dbReference>
<dbReference type="Pfam" id="PF10003">
    <property type="entry name" value="DUF2244"/>
    <property type="match status" value="1"/>
</dbReference>
<evidence type="ECO:0000313" key="3">
    <source>
        <dbReference type="Proteomes" id="UP001178354"/>
    </source>
</evidence>
<evidence type="ECO:0000256" key="1">
    <source>
        <dbReference type="SAM" id="Phobius"/>
    </source>
</evidence>
<feature type="transmembrane region" description="Helical" evidence="1">
    <location>
        <begin position="53"/>
        <end position="72"/>
    </location>
</feature>
<keyword evidence="1" id="KW-0812">Transmembrane</keyword>
<comment type="caution">
    <text evidence="2">The sequence shown here is derived from an EMBL/GenBank/DDBJ whole genome shotgun (WGS) entry which is preliminary data.</text>
</comment>
<keyword evidence="1" id="KW-1133">Transmembrane helix</keyword>
<sequence length="170" mass="18915">MVTLHTLTNHALQLVLTPNRSMDWNGNLLVLLGASSILLVTAAIFALKGAWLVLPFAGLEIAALAAAMHLTLRKLDCQEVLTLENGVLKLERGKKTPDLYLHFPEQSIRILVDRPSRPMSLPDIDLVALGHCYHLGSFLSRSDRFRLAGVLKNKMHLQVSSHDPYLRTSF</sequence>
<feature type="transmembrane region" description="Helical" evidence="1">
    <location>
        <begin position="28"/>
        <end position="47"/>
    </location>
</feature>
<evidence type="ECO:0000313" key="2">
    <source>
        <dbReference type="EMBL" id="MDP1521344.1"/>
    </source>
</evidence>